<dbReference type="RefSeq" id="WP_378293180.1">
    <property type="nucleotide sequence ID" value="NZ_JBHULE010000019.1"/>
</dbReference>
<keyword evidence="3" id="KW-1185">Reference proteome</keyword>
<dbReference type="EMBL" id="JBHULE010000019">
    <property type="protein sequence ID" value="MFD2563607.1"/>
    <property type="molecule type" value="Genomic_DNA"/>
</dbReference>
<protein>
    <recommendedName>
        <fullName evidence="4">Lipoprotein</fullName>
    </recommendedName>
</protein>
<evidence type="ECO:0000313" key="2">
    <source>
        <dbReference type="EMBL" id="MFD2563607.1"/>
    </source>
</evidence>
<gene>
    <name evidence="2" type="ORF">ACFSR1_13085</name>
</gene>
<evidence type="ECO:0000256" key="1">
    <source>
        <dbReference type="SAM" id="SignalP"/>
    </source>
</evidence>
<comment type="caution">
    <text evidence="2">The sequence shown here is derived from an EMBL/GenBank/DDBJ whole genome shotgun (WGS) entry which is preliminary data.</text>
</comment>
<dbReference type="Proteomes" id="UP001597319">
    <property type="component" value="Unassembled WGS sequence"/>
</dbReference>
<name>A0ABW5LFC9_9FLAO</name>
<organism evidence="2 3">
    <name type="scientific">Aquimarina rubra</name>
    <dbReference type="NCBI Taxonomy" id="1920033"/>
    <lineage>
        <taxon>Bacteria</taxon>
        <taxon>Pseudomonadati</taxon>
        <taxon>Bacteroidota</taxon>
        <taxon>Flavobacteriia</taxon>
        <taxon>Flavobacteriales</taxon>
        <taxon>Flavobacteriaceae</taxon>
        <taxon>Aquimarina</taxon>
    </lineage>
</organism>
<feature type="signal peptide" evidence="1">
    <location>
        <begin position="1"/>
        <end position="28"/>
    </location>
</feature>
<accession>A0ABW5LFC9</accession>
<keyword evidence="1" id="KW-0732">Signal</keyword>
<evidence type="ECO:0000313" key="3">
    <source>
        <dbReference type="Proteomes" id="UP001597319"/>
    </source>
</evidence>
<feature type="chain" id="PRO_5045064950" description="Lipoprotein" evidence="1">
    <location>
        <begin position="29"/>
        <end position="171"/>
    </location>
</feature>
<proteinExistence type="predicted"/>
<sequence length="171" mass="19576">MGNRTIKIRQLLTKIGLFTLLAAFTQCATSQKIDKTAPVQLNDPYFQNWVSGVRGGGSGFMVYFPVDSTSDVQLETAYFKGKKVDLQRKSKESVYVGRYKEPATVEKDIVMSDDPKEEYNNKVPEIEEKIPFELKEEECIIAYSKDGKKGYFKLDKLPEKELKAYPMQPRQ</sequence>
<evidence type="ECO:0008006" key="4">
    <source>
        <dbReference type="Google" id="ProtNLM"/>
    </source>
</evidence>
<reference evidence="3" key="1">
    <citation type="journal article" date="2019" name="Int. J. Syst. Evol. Microbiol.">
        <title>The Global Catalogue of Microorganisms (GCM) 10K type strain sequencing project: providing services to taxonomists for standard genome sequencing and annotation.</title>
        <authorList>
            <consortium name="The Broad Institute Genomics Platform"/>
            <consortium name="The Broad Institute Genome Sequencing Center for Infectious Disease"/>
            <person name="Wu L."/>
            <person name="Ma J."/>
        </authorList>
    </citation>
    <scope>NUCLEOTIDE SEQUENCE [LARGE SCALE GENOMIC DNA]</scope>
    <source>
        <strain evidence="3">KCTC 52274</strain>
    </source>
</reference>